<gene>
    <name evidence="1" type="ORF">ABID46_002681</name>
</gene>
<dbReference type="EMBL" id="JBEPMO010000030">
    <property type="protein sequence ID" value="MET3733088.1"/>
    <property type="molecule type" value="Genomic_DNA"/>
</dbReference>
<sequence>MKPNFIFYLLFLVNVVSCQKDINDVFKDERVKHIFIEFTEELKESAYRDGNKIFIEVYSIKSENDWCLSFDNVDYYRSDDNYAKFSYKGFKVYVNENVPRTIANFNKYENSANFPPPTDFIYPIQEFLEANLCFNQDSISVNRVNYKNPDYLNKWIYFEND</sequence>
<dbReference type="RefSeq" id="WP_354510916.1">
    <property type="nucleotide sequence ID" value="NZ_JBEPMO010000030.1"/>
</dbReference>
<protein>
    <submittedName>
        <fullName evidence="1">Uncharacterized protein</fullName>
    </submittedName>
</protein>
<name>A0ABV2LX15_9FLAO</name>
<evidence type="ECO:0000313" key="1">
    <source>
        <dbReference type="EMBL" id="MET3733088.1"/>
    </source>
</evidence>
<organism evidence="1 2">
    <name type="scientific">Moheibacter stercoris</name>
    <dbReference type="NCBI Taxonomy" id="1628251"/>
    <lineage>
        <taxon>Bacteria</taxon>
        <taxon>Pseudomonadati</taxon>
        <taxon>Bacteroidota</taxon>
        <taxon>Flavobacteriia</taxon>
        <taxon>Flavobacteriales</taxon>
        <taxon>Weeksellaceae</taxon>
        <taxon>Moheibacter</taxon>
    </lineage>
</organism>
<reference evidence="1 2" key="1">
    <citation type="submission" date="2024-06" db="EMBL/GenBank/DDBJ databases">
        <title>Genomic Encyclopedia of Type Strains, Phase IV (KMG-IV): sequencing the most valuable type-strain genomes for metagenomic binning, comparative biology and taxonomic classification.</title>
        <authorList>
            <person name="Goeker M."/>
        </authorList>
    </citation>
    <scope>NUCLEOTIDE SEQUENCE [LARGE SCALE GENOMIC DNA]</scope>
    <source>
        <strain evidence="1 2">DSM 29388</strain>
    </source>
</reference>
<proteinExistence type="predicted"/>
<keyword evidence="2" id="KW-1185">Reference proteome</keyword>
<evidence type="ECO:0000313" key="2">
    <source>
        <dbReference type="Proteomes" id="UP001549146"/>
    </source>
</evidence>
<accession>A0ABV2LX15</accession>
<dbReference type="Proteomes" id="UP001549146">
    <property type="component" value="Unassembled WGS sequence"/>
</dbReference>
<comment type="caution">
    <text evidence="1">The sequence shown here is derived from an EMBL/GenBank/DDBJ whole genome shotgun (WGS) entry which is preliminary data.</text>
</comment>